<name>A0A8J6AX03_GALPY</name>
<dbReference type="InterPro" id="IPR041899">
    <property type="entry name" value="MAGE_WH2"/>
</dbReference>
<reference evidence="3" key="1">
    <citation type="journal article" date="2021" name="Evol. Appl.">
        <title>The genome of the Pyrenean desman and the effects of bottlenecks and inbreeding on the genomic landscape of an endangered species.</title>
        <authorList>
            <person name="Escoda L."/>
            <person name="Castresana J."/>
        </authorList>
    </citation>
    <scope>NUCLEOTIDE SEQUENCE</scope>
    <source>
        <strain evidence="3">IBE-C5619</strain>
    </source>
</reference>
<keyword evidence="4" id="KW-1185">Reference proteome</keyword>
<feature type="non-terminal residue" evidence="3">
    <location>
        <position position="317"/>
    </location>
</feature>
<dbReference type="InterPro" id="IPR021072">
    <property type="entry name" value="MAGE_N"/>
</dbReference>
<dbReference type="Proteomes" id="UP000700334">
    <property type="component" value="Unassembled WGS sequence"/>
</dbReference>
<evidence type="ECO:0000259" key="2">
    <source>
        <dbReference type="PROSITE" id="PS50838"/>
    </source>
</evidence>
<feature type="non-terminal residue" evidence="3">
    <location>
        <position position="1"/>
    </location>
</feature>
<proteinExistence type="predicted"/>
<feature type="domain" description="MAGE" evidence="2">
    <location>
        <begin position="198"/>
        <end position="317"/>
    </location>
</feature>
<dbReference type="PANTHER" id="PTHR11736:SF153">
    <property type="entry name" value="MELANOMA-ASSOCIATED ANTIGEN 10"/>
    <property type="match status" value="1"/>
</dbReference>
<dbReference type="AlphaFoldDB" id="A0A8J6AX03"/>
<dbReference type="Pfam" id="PF01454">
    <property type="entry name" value="MAGE"/>
    <property type="match status" value="1"/>
</dbReference>
<dbReference type="GO" id="GO:0000122">
    <property type="term" value="P:negative regulation of transcription by RNA polymerase II"/>
    <property type="evidence" value="ECO:0007669"/>
    <property type="project" value="TreeGrafter"/>
</dbReference>
<dbReference type="GO" id="GO:0005634">
    <property type="term" value="C:nucleus"/>
    <property type="evidence" value="ECO:0007669"/>
    <property type="project" value="TreeGrafter"/>
</dbReference>
<dbReference type="InterPro" id="IPR002190">
    <property type="entry name" value="MHD_dom"/>
</dbReference>
<dbReference type="PANTHER" id="PTHR11736">
    <property type="entry name" value="MELANOMA-ASSOCIATED ANTIGEN MAGE ANTIGEN"/>
    <property type="match status" value="1"/>
</dbReference>
<dbReference type="SMART" id="SM01373">
    <property type="entry name" value="MAGE"/>
    <property type="match status" value="1"/>
</dbReference>
<protein>
    <submittedName>
        <fullName evidence="3">Melanoma-associated antigen 10</fullName>
    </submittedName>
</protein>
<sequence>GQDPGGEGLGLRHTSQVTAGEAQKLRESRTAKGALLSQGRSRPLSPGPCVLSVHTPASCSEATRAIMPRPSKRRRRCLSDEEWSQGQARGLRGAQVPEAVEEETSSSSSTCSSSFPSSSSSSCYPLLSNTSEEEVVSAPGTPSPSHSSSGVCPTTASEASALENPDQEMSAADQDEEGPSTSGLAMQAAGSASGEPADDEKVADLVQFLLLKYRTQEPTSWAEMVREVLGGDEEHFPEIFIHACECLQLVFGLDPKEVDRQDHSYVLVNTLGLSCDGLLCGGQNVPKTGILVLILSIIFIEGNSAPEEEIWGALEVM</sequence>
<evidence type="ECO:0000313" key="3">
    <source>
        <dbReference type="EMBL" id="KAG8525167.1"/>
    </source>
</evidence>
<dbReference type="Gene3D" id="1.10.10.1210">
    <property type="entry name" value="MAGE homology domain, winged helix WH2 motif"/>
    <property type="match status" value="1"/>
</dbReference>
<dbReference type="PROSITE" id="PS50838">
    <property type="entry name" value="MAGE"/>
    <property type="match status" value="1"/>
</dbReference>
<dbReference type="OrthoDB" id="205198at2759"/>
<dbReference type="Gene3D" id="1.10.10.1200">
    <property type="entry name" value="MAGE homology domain, winged helix WH1 motif"/>
    <property type="match status" value="1"/>
</dbReference>
<dbReference type="SMART" id="SM01392">
    <property type="entry name" value="MAGE_N"/>
    <property type="match status" value="1"/>
</dbReference>
<feature type="region of interest" description="Disordered" evidence="1">
    <location>
        <begin position="1"/>
        <end position="198"/>
    </location>
</feature>
<dbReference type="InterPro" id="IPR041898">
    <property type="entry name" value="MAGE_WH1"/>
</dbReference>
<comment type="caution">
    <text evidence="3">The sequence shown here is derived from an EMBL/GenBank/DDBJ whole genome shotgun (WGS) entry which is preliminary data.</text>
</comment>
<gene>
    <name evidence="3" type="ORF">J0S82_006556</name>
</gene>
<dbReference type="Pfam" id="PF12440">
    <property type="entry name" value="MAGE_N"/>
    <property type="match status" value="1"/>
</dbReference>
<accession>A0A8J6AX03</accession>
<organism evidence="3 4">
    <name type="scientific">Galemys pyrenaicus</name>
    <name type="common">Iberian desman</name>
    <name type="synonym">Pyrenean desman</name>
    <dbReference type="NCBI Taxonomy" id="202257"/>
    <lineage>
        <taxon>Eukaryota</taxon>
        <taxon>Metazoa</taxon>
        <taxon>Chordata</taxon>
        <taxon>Craniata</taxon>
        <taxon>Vertebrata</taxon>
        <taxon>Euteleostomi</taxon>
        <taxon>Mammalia</taxon>
        <taxon>Eutheria</taxon>
        <taxon>Laurasiatheria</taxon>
        <taxon>Eulipotyphla</taxon>
        <taxon>Talpidae</taxon>
        <taxon>Galemys</taxon>
    </lineage>
</organism>
<dbReference type="InterPro" id="IPR037445">
    <property type="entry name" value="MAGE"/>
</dbReference>
<feature type="compositionally biased region" description="Low complexity" evidence="1">
    <location>
        <begin position="105"/>
        <end position="130"/>
    </location>
</feature>
<evidence type="ECO:0000313" key="4">
    <source>
        <dbReference type="Proteomes" id="UP000700334"/>
    </source>
</evidence>
<dbReference type="EMBL" id="JAGFMF010009677">
    <property type="protein sequence ID" value="KAG8525167.1"/>
    <property type="molecule type" value="Genomic_DNA"/>
</dbReference>
<evidence type="ECO:0000256" key="1">
    <source>
        <dbReference type="SAM" id="MobiDB-lite"/>
    </source>
</evidence>
<feature type="compositionally biased region" description="Low complexity" evidence="1">
    <location>
        <begin position="137"/>
        <end position="149"/>
    </location>
</feature>